<comment type="subcellular location">
    <subcellularLocation>
        <location evidence="1">Cell membrane</location>
        <topology evidence="1">Multi-pass membrane protein</topology>
    </subcellularLocation>
</comment>
<accession>A0A150JLS3</accession>
<organism evidence="9">
    <name type="scientific">Candidatus Methanofastidiosum methylothiophilum</name>
    <dbReference type="NCBI Taxonomy" id="1705564"/>
    <lineage>
        <taxon>Archaea</taxon>
        <taxon>Methanobacteriati</taxon>
        <taxon>Methanobacteriota</taxon>
        <taxon>Stenosarchaea group</taxon>
        <taxon>Candidatus Methanofastidiosia</taxon>
        <taxon>Candidatus Methanofastidiosales</taxon>
        <taxon>Candidatus Methanofastidiosaceae</taxon>
        <taxon>Candidatus Methanofastidiosum</taxon>
    </lineage>
</organism>
<evidence type="ECO:0000256" key="3">
    <source>
        <dbReference type="ARBA" id="ARBA00022692"/>
    </source>
</evidence>
<keyword evidence="5 6" id="KW-0472">Membrane</keyword>
<feature type="transmembrane region" description="Helical" evidence="6">
    <location>
        <begin position="36"/>
        <end position="56"/>
    </location>
</feature>
<feature type="transmembrane region" description="Helical" evidence="6">
    <location>
        <begin position="305"/>
        <end position="327"/>
    </location>
</feature>
<dbReference type="InterPro" id="IPR050586">
    <property type="entry name" value="CPA3_Na-H_Antiporter_D"/>
</dbReference>
<feature type="transmembrane region" description="Helical" evidence="6">
    <location>
        <begin position="457"/>
        <end position="476"/>
    </location>
</feature>
<feature type="transmembrane region" description="Helical" evidence="6">
    <location>
        <begin position="90"/>
        <end position="107"/>
    </location>
</feature>
<feature type="domain" description="NADH:quinone oxidoreductase/Mrp antiporter transmembrane" evidence="7">
    <location>
        <begin position="133"/>
        <end position="421"/>
    </location>
</feature>
<protein>
    <submittedName>
        <fullName evidence="9">Hydrogenase subunit EhbF</fullName>
    </submittedName>
</protein>
<keyword evidence="2" id="KW-1003">Cell membrane</keyword>
<evidence type="ECO:0000313" key="8">
    <source>
        <dbReference type="EMBL" id="KYC55189.1"/>
    </source>
</evidence>
<evidence type="ECO:0000259" key="7">
    <source>
        <dbReference type="Pfam" id="PF00361"/>
    </source>
</evidence>
<dbReference type="AlphaFoldDB" id="A0A150JLS3"/>
<dbReference type="EMBL" id="LNJB01000003">
    <property type="protein sequence ID" value="KYC55189.1"/>
    <property type="molecule type" value="Genomic_DNA"/>
</dbReference>
<accession>A0A150JJI2</accession>
<comment type="caution">
    <text evidence="9">The sequence shown here is derived from an EMBL/GenBank/DDBJ whole genome shotgun (WGS) entry which is preliminary data.</text>
</comment>
<feature type="transmembrane region" description="Helical" evidence="6">
    <location>
        <begin position="374"/>
        <end position="393"/>
    </location>
</feature>
<feature type="transmembrane region" description="Helical" evidence="6">
    <location>
        <begin position="169"/>
        <end position="194"/>
    </location>
</feature>
<evidence type="ECO:0000313" key="9">
    <source>
        <dbReference type="EMBL" id="KYC58176.1"/>
    </source>
</evidence>
<evidence type="ECO:0000256" key="4">
    <source>
        <dbReference type="ARBA" id="ARBA00022989"/>
    </source>
</evidence>
<evidence type="ECO:0000256" key="6">
    <source>
        <dbReference type="SAM" id="Phobius"/>
    </source>
</evidence>
<sequence length="488" mass="52790">MFNSTLIPLMVVFPLIAAILVNFLHKKDRSVKTIAIISSIVAVIIPLLTLYGVHLFSGHIRTESFPEISKLLIPDVYMGIVYSYGPLQKILLALLTVMTVFVIFLSLNKKLISGVYIAMIFISLASVSAIILADDFFNFFVFIEVLTVAQAALVIAVKETKSHKAAFKYMIFGSVSGGSILLGIALLLGVYGLLNMTDLSNAIRAGGALQPVALTAISLITIGWLYESGLFPFHVVKSNMYENAMPEAAALLQLQSKLVLVAMSIALLRIFSGYTLLKSVMLGFAIFTVVVGSVMALQQTDLRKLLSFVAVGQAGLVAMGIGLGTSFSISAGIFHAINDVLSMAILFFVAGFLFEAYKTTKVDKIGDALQKMPLIGLIMFLATLAISGVPPFNSYQSELRIIQSAVQAGYAELGVLVILLSVATFVAIIKAFYLIFMRPGSTAEIDTKFKGTMYKTIIVILIVMCLFIGLFPHVIYDPIYNVIVALGV</sequence>
<feature type="transmembrane region" description="Helical" evidence="6">
    <location>
        <begin position="114"/>
        <end position="133"/>
    </location>
</feature>
<evidence type="ECO:0000256" key="5">
    <source>
        <dbReference type="ARBA" id="ARBA00023136"/>
    </source>
</evidence>
<gene>
    <name evidence="8" type="ORF">AN188_00414</name>
    <name evidence="9" type="ORF">APG09_00455</name>
</gene>
<accession>A0A150JD84</accession>
<feature type="transmembrane region" description="Helical" evidence="6">
    <location>
        <begin position="333"/>
        <end position="354"/>
    </location>
</feature>
<feature type="transmembrane region" description="Helical" evidence="6">
    <location>
        <begin position="413"/>
        <end position="436"/>
    </location>
</feature>
<reference evidence="9 10" key="1">
    <citation type="journal article" date="2016" name="ISME J.">
        <title>Chasing the elusive Euryarchaeota class WSA2: genomes reveal a uniquely fastidious methyl-reducing methanogen.</title>
        <authorList>
            <person name="Nobu M.K."/>
            <person name="Narihiro T."/>
            <person name="Kuroda K."/>
            <person name="Mei R."/>
            <person name="Liu W.T."/>
        </authorList>
    </citation>
    <scope>NUCLEOTIDE SEQUENCE [LARGE SCALE GENOMIC DNA]</scope>
    <source>
        <strain evidence="8">ADurb1013_Bin02101</strain>
        <strain evidence="9">ADurb1213_Bin02801</strain>
    </source>
</reference>
<proteinExistence type="predicted"/>
<evidence type="ECO:0000256" key="2">
    <source>
        <dbReference type="ARBA" id="ARBA00022475"/>
    </source>
</evidence>
<dbReference type="PANTHER" id="PTHR42703:SF1">
    <property type="entry name" value="NA(+)_H(+) ANTIPORTER SUBUNIT D1"/>
    <property type="match status" value="1"/>
</dbReference>
<evidence type="ECO:0000313" key="10">
    <source>
        <dbReference type="Proteomes" id="UP000092420"/>
    </source>
</evidence>
<keyword evidence="4 6" id="KW-1133">Transmembrane helix</keyword>
<dbReference type="PANTHER" id="PTHR42703">
    <property type="entry name" value="NADH DEHYDROGENASE"/>
    <property type="match status" value="1"/>
</dbReference>
<feature type="transmembrane region" description="Helical" evidence="6">
    <location>
        <begin position="6"/>
        <end position="24"/>
    </location>
</feature>
<dbReference type="GO" id="GO:0005886">
    <property type="term" value="C:plasma membrane"/>
    <property type="evidence" value="ECO:0007669"/>
    <property type="project" value="UniProtKB-SubCell"/>
</dbReference>
<feature type="transmembrane region" description="Helical" evidence="6">
    <location>
        <begin position="257"/>
        <end position="274"/>
    </location>
</feature>
<name>A0A150JLS3_9EURY</name>
<dbReference type="InterPro" id="IPR001750">
    <property type="entry name" value="ND/Mrp_TM"/>
</dbReference>
<dbReference type="Proteomes" id="UP000092420">
    <property type="component" value="Unassembled WGS sequence"/>
</dbReference>
<dbReference type="Pfam" id="PF00361">
    <property type="entry name" value="Proton_antipo_M"/>
    <property type="match status" value="1"/>
</dbReference>
<evidence type="ECO:0000256" key="1">
    <source>
        <dbReference type="ARBA" id="ARBA00004651"/>
    </source>
</evidence>
<feature type="transmembrane region" description="Helical" evidence="6">
    <location>
        <begin position="214"/>
        <end position="236"/>
    </location>
</feature>
<dbReference type="EMBL" id="LNJE01000004">
    <property type="protein sequence ID" value="KYC58176.1"/>
    <property type="molecule type" value="Genomic_DNA"/>
</dbReference>
<feature type="transmembrane region" description="Helical" evidence="6">
    <location>
        <begin position="139"/>
        <end position="157"/>
    </location>
</feature>
<keyword evidence="3 6" id="KW-0812">Transmembrane</keyword>
<feature type="transmembrane region" description="Helical" evidence="6">
    <location>
        <begin position="280"/>
        <end position="298"/>
    </location>
</feature>